<keyword evidence="3" id="KW-0677">Repeat</keyword>
<dbReference type="Pfam" id="PF01419">
    <property type="entry name" value="Jacalin"/>
    <property type="match status" value="1"/>
</dbReference>
<keyword evidence="2" id="KW-0430">Lectin</keyword>
<evidence type="ECO:0000259" key="4">
    <source>
        <dbReference type="PROSITE" id="PS51752"/>
    </source>
</evidence>
<gene>
    <name evidence="5" type="ORF">OSB04_006050</name>
</gene>
<organism evidence="5 6">
    <name type="scientific">Centaurea solstitialis</name>
    <name type="common">yellow star-thistle</name>
    <dbReference type="NCBI Taxonomy" id="347529"/>
    <lineage>
        <taxon>Eukaryota</taxon>
        <taxon>Viridiplantae</taxon>
        <taxon>Streptophyta</taxon>
        <taxon>Embryophyta</taxon>
        <taxon>Tracheophyta</taxon>
        <taxon>Spermatophyta</taxon>
        <taxon>Magnoliopsida</taxon>
        <taxon>eudicotyledons</taxon>
        <taxon>Gunneridae</taxon>
        <taxon>Pentapetalae</taxon>
        <taxon>asterids</taxon>
        <taxon>campanulids</taxon>
        <taxon>Asterales</taxon>
        <taxon>Asteraceae</taxon>
        <taxon>Carduoideae</taxon>
        <taxon>Cardueae</taxon>
        <taxon>Centaureinae</taxon>
        <taxon>Centaurea</taxon>
    </lineage>
</organism>
<evidence type="ECO:0000313" key="6">
    <source>
        <dbReference type="Proteomes" id="UP001172457"/>
    </source>
</evidence>
<evidence type="ECO:0000256" key="1">
    <source>
        <dbReference type="ARBA" id="ARBA00006568"/>
    </source>
</evidence>
<dbReference type="PROSITE" id="PS51752">
    <property type="entry name" value="JACALIN_LECTIN"/>
    <property type="match status" value="1"/>
</dbReference>
<dbReference type="PANTHER" id="PTHR47293">
    <property type="entry name" value="JACALIN-RELATED LECTIN 3"/>
    <property type="match status" value="1"/>
</dbReference>
<dbReference type="InterPro" id="IPR033734">
    <property type="entry name" value="Jacalin-like_lectin_dom_plant"/>
</dbReference>
<dbReference type="SMART" id="SM00915">
    <property type="entry name" value="Jacalin"/>
    <property type="match status" value="1"/>
</dbReference>
<proteinExistence type="inferred from homology"/>
<dbReference type="CDD" id="cd09612">
    <property type="entry name" value="Jacalin"/>
    <property type="match status" value="1"/>
</dbReference>
<feature type="domain" description="Jacalin-type lectin" evidence="4">
    <location>
        <begin position="1"/>
        <end position="121"/>
    </location>
</feature>
<evidence type="ECO:0000256" key="2">
    <source>
        <dbReference type="ARBA" id="ARBA00022734"/>
    </source>
</evidence>
<evidence type="ECO:0000313" key="5">
    <source>
        <dbReference type="EMBL" id="KAJ9560890.1"/>
    </source>
</evidence>
<dbReference type="AlphaFoldDB" id="A0AA38TTV9"/>
<reference evidence="5" key="1">
    <citation type="submission" date="2023-03" db="EMBL/GenBank/DDBJ databases">
        <title>Chromosome-scale reference genome and RAD-based genetic map of yellow starthistle (Centaurea solstitialis) reveal putative structural variation and QTLs associated with invader traits.</title>
        <authorList>
            <person name="Reatini B."/>
            <person name="Cang F.A."/>
            <person name="Jiang Q."/>
            <person name="Mckibben M.T.W."/>
            <person name="Barker M.S."/>
            <person name="Rieseberg L.H."/>
            <person name="Dlugosch K.M."/>
        </authorList>
    </citation>
    <scope>NUCLEOTIDE SEQUENCE</scope>
    <source>
        <strain evidence="5">CAN-66</strain>
        <tissue evidence="5">Leaf</tissue>
    </source>
</reference>
<dbReference type="GO" id="GO:0030246">
    <property type="term" value="F:carbohydrate binding"/>
    <property type="evidence" value="ECO:0007669"/>
    <property type="project" value="UniProtKB-KW"/>
</dbReference>
<evidence type="ECO:0000256" key="3">
    <source>
        <dbReference type="ARBA" id="ARBA00022737"/>
    </source>
</evidence>
<comment type="caution">
    <text evidence="5">The sequence shown here is derived from an EMBL/GenBank/DDBJ whole genome shotgun (WGS) entry which is preliminary data.</text>
</comment>
<dbReference type="PANTHER" id="PTHR47293:SF66">
    <property type="entry name" value="JACALIN-RELATED LECTIN 11-RELATED"/>
    <property type="match status" value="1"/>
</dbReference>
<comment type="similarity">
    <text evidence="1">Belongs to the jacalin lectin family.</text>
</comment>
<sequence length="209" mass="22936">MELHMPKGFIKKISIAHGGVIDSIKFQADSTTKFGGKGGDRTDKICINYPNEYLTSISGTVGSYGEFEVVMSCFVTNKNRYGPYGSDTGTRFSYSGKGGIIVGFHGHVGKYLDAVGIYVMPKSYALARNSASKALQKKTPFPTAQYRRKSIGKSQIRRKTVGKTRVGQSLVVTYITDGLPTVFTDGLPTVYVSDRFPTPLRRLLNLINK</sequence>
<protein>
    <recommendedName>
        <fullName evidence="4">Jacalin-type lectin domain-containing protein</fullName>
    </recommendedName>
</protein>
<dbReference type="Proteomes" id="UP001172457">
    <property type="component" value="Chromosome 2"/>
</dbReference>
<dbReference type="InterPro" id="IPR036404">
    <property type="entry name" value="Jacalin-like_lectin_dom_sf"/>
</dbReference>
<accession>A0AA38TTV9</accession>
<dbReference type="SUPFAM" id="SSF51101">
    <property type="entry name" value="Mannose-binding lectins"/>
    <property type="match status" value="1"/>
</dbReference>
<keyword evidence="6" id="KW-1185">Reference proteome</keyword>
<name>A0AA38TTV9_9ASTR</name>
<dbReference type="InterPro" id="IPR001229">
    <property type="entry name" value="Jacalin-like_lectin_dom"/>
</dbReference>
<dbReference type="Gene3D" id="2.100.10.30">
    <property type="entry name" value="Jacalin-like lectin domain"/>
    <property type="match status" value="1"/>
</dbReference>
<dbReference type="EMBL" id="JARYMX010000002">
    <property type="protein sequence ID" value="KAJ9560890.1"/>
    <property type="molecule type" value="Genomic_DNA"/>
</dbReference>